<name>A0A1M4XND7_9BACT</name>
<dbReference type="GO" id="GO:0005829">
    <property type="term" value="C:cytosol"/>
    <property type="evidence" value="ECO:0007669"/>
    <property type="project" value="TreeGrafter"/>
</dbReference>
<evidence type="ECO:0000313" key="13">
    <source>
        <dbReference type="EMBL" id="SHE94930.1"/>
    </source>
</evidence>
<evidence type="ECO:0000256" key="4">
    <source>
        <dbReference type="ARBA" id="ARBA00005072"/>
    </source>
</evidence>
<comment type="catalytic activity">
    <reaction evidence="10">
        <text>L-leucine + 2-oxoglutarate = 4-methyl-2-oxopentanoate + L-glutamate</text>
        <dbReference type="Rhea" id="RHEA:18321"/>
        <dbReference type="ChEBI" id="CHEBI:16810"/>
        <dbReference type="ChEBI" id="CHEBI:17865"/>
        <dbReference type="ChEBI" id="CHEBI:29985"/>
        <dbReference type="ChEBI" id="CHEBI:57427"/>
        <dbReference type="EC" id="2.6.1.42"/>
    </reaction>
</comment>
<dbReference type="STRING" id="1484053.SAMN05444274_10362"/>
<dbReference type="SUPFAM" id="SSF56752">
    <property type="entry name" value="D-aminoacid aminotransferase-like PLP-dependent enzymes"/>
    <property type="match status" value="1"/>
</dbReference>
<keyword evidence="7 12" id="KW-0663">Pyridoxal phosphate</keyword>
<dbReference type="GO" id="GO:0046394">
    <property type="term" value="P:carboxylic acid biosynthetic process"/>
    <property type="evidence" value="ECO:0007669"/>
    <property type="project" value="UniProtKB-ARBA"/>
</dbReference>
<dbReference type="AlphaFoldDB" id="A0A1M4XND7"/>
<evidence type="ECO:0000256" key="1">
    <source>
        <dbReference type="ARBA" id="ARBA00001933"/>
    </source>
</evidence>
<keyword evidence="14" id="KW-1185">Reference proteome</keyword>
<comment type="pathway">
    <text evidence="4">Amino-acid biosynthesis; L-leucine biosynthesis; L-leucine from 3-methyl-2-oxobutanoate: step 4/4.</text>
</comment>
<evidence type="ECO:0000256" key="3">
    <source>
        <dbReference type="ARBA" id="ARBA00004931"/>
    </source>
</evidence>
<dbReference type="InterPro" id="IPR036038">
    <property type="entry name" value="Aminotransferase-like"/>
</dbReference>
<dbReference type="Pfam" id="PF01063">
    <property type="entry name" value="Aminotran_4"/>
    <property type="match status" value="1"/>
</dbReference>
<keyword evidence="13" id="KW-0808">Transferase</keyword>
<organism evidence="13 14">
    <name type="scientific">Mariniphaga anaerophila</name>
    <dbReference type="NCBI Taxonomy" id="1484053"/>
    <lineage>
        <taxon>Bacteria</taxon>
        <taxon>Pseudomonadati</taxon>
        <taxon>Bacteroidota</taxon>
        <taxon>Bacteroidia</taxon>
        <taxon>Marinilabiliales</taxon>
        <taxon>Prolixibacteraceae</taxon>
        <taxon>Mariniphaga</taxon>
    </lineage>
</organism>
<evidence type="ECO:0000256" key="5">
    <source>
        <dbReference type="ARBA" id="ARBA00009320"/>
    </source>
</evidence>
<evidence type="ECO:0000313" key="14">
    <source>
        <dbReference type="Proteomes" id="UP000184164"/>
    </source>
</evidence>
<dbReference type="InterPro" id="IPR043132">
    <property type="entry name" value="BCAT-like_C"/>
</dbReference>
<dbReference type="PROSITE" id="PS00770">
    <property type="entry name" value="AA_TRANSFER_CLASS_4"/>
    <property type="match status" value="1"/>
</dbReference>
<comment type="similarity">
    <text evidence="5 11">Belongs to the class-IV pyridoxal-phosphate-dependent aminotransferase family.</text>
</comment>
<dbReference type="Gene3D" id="3.20.10.10">
    <property type="entry name" value="D-amino Acid Aminotransferase, subunit A, domain 2"/>
    <property type="match status" value="1"/>
</dbReference>
<evidence type="ECO:0000256" key="6">
    <source>
        <dbReference type="ARBA" id="ARBA00013053"/>
    </source>
</evidence>
<proteinExistence type="inferred from homology"/>
<sequence length="271" mass="31156">MEYTPLHRYFIFNGEIESNKNFRVFEKKGGVYEVLRVVAGVPLFLEDHLERFFISASIAQKSIRFSKVQISAFLYRLIEQNKVDEGNILLACKTNLVAFFIPHKYPEKQLYETGITCDVLKAERENPNAKVFQTTVRQQANELIEQRGLYEVLLVDHQNCITEGSRSNVFFVKGNCLITPPGNGVLLGITRQKTIALAKNEHIPFYEQDIRRDDLPEFQAAFITGTSPNILPIAQVGDRKFDLQNPIVLQLRNSYDKLVLEYISKKKKLPE</sequence>
<dbReference type="Gene3D" id="3.30.470.10">
    <property type="match status" value="1"/>
</dbReference>
<gene>
    <name evidence="13" type="ORF">SAMN05444274_10362</name>
</gene>
<comment type="catalytic activity">
    <reaction evidence="8">
        <text>L-valine + 2-oxoglutarate = 3-methyl-2-oxobutanoate + L-glutamate</text>
        <dbReference type="Rhea" id="RHEA:24813"/>
        <dbReference type="ChEBI" id="CHEBI:11851"/>
        <dbReference type="ChEBI" id="CHEBI:16810"/>
        <dbReference type="ChEBI" id="CHEBI:29985"/>
        <dbReference type="ChEBI" id="CHEBI:57762"/>
        <dbReference type="EC" id="2.6.1.42"/>
    </reaction>
</comment>
<dbReference type="InterPro" id="IPR001544">
    <property type="entry name" value="Aminotrans_IV"/>
</dbReference>
<dbReference type="PANTHER" id="PTHR42743">
    <property type="entry name" value="AMINO-ACID AMINOTRANSFERASE"/>
    <property type="match status" value="1"/>
</dbReference>
<comment type="cofactor">
    <cofactor evidence="1 12">
        <name>pyridoxal 5'-phosphate</name>
        <dbReference type="ChEBI" id="CHEBI:597326"/>
    </cofactor>
</comment>
<dbReference type="RefSeq" id="WP_083570619.1">
    <property type="nucleotide sequence ID" value="NZ_FQUM01000003.1"/>
</dbReference>
<dbReference type="InterPro" id="IPR043131">
    <property type="entry name" value="BCAT-like_N"/>
</dbReference>
<accession>A0A1M4XND7</accession>
<keyword evidence="13" id="KW-0032">Aminotransferase</keyword>
<dbReference type="EMBL" id="FQUM01000003">
    <property type="protein sequence ID" value="SHE94930.1"/>
    <property type="molecule type" value="Genomic_DNA"/>
</dbReference>
<evidence type="ECO:0000256" key="2">
    <source>
        <dbReference type="ARBA" id="ARBA00004824"/>
    </source>
</evidence>
<dbReference type="InterPro" id="IPR018300">
    <property type="entry name" value="Aminotrans_IV_CS"/>
</dbReference>
<comment type="catalytic activity">
    <reaction evidence="9">
        <text>L-isoleucine + 2-oxoglutarate = (S)-3-methyl-2-oxopentanoate + L-glutamate</text>
        <dbReference type="Rhea" id="RHEA:24801"/>
        <dbReference type="ChEBI" id="CHEBI:16810"/>
        <dbReference type="ChEBI" id="CHEBI:29985"/>
        <dbReference type="ChEBI" id="CHEBI:35146"/>
        <dbReference type="ChEBI" id="CHEBI:58045"/>
        <dbReference type="EC" id="2.6.1.42"/>
    </reaction>
</comment>
<evidence type="ECO:0000256" key="7">
    <source>
        <dbReference type="ARBA" id="ARBA00022898"/>
    </source>
</evidence>
<comment type="pathway">
    <text evidence="3">Amino-acid biosynthesis; L-valine biosynthesis; L-valine from pyruvate: step 4/4.</text>
</comment>
<evidence type="ECO:0000256" key="10">
    <source>
        <dbReference type="ARBA" id="ARBA00049229"/>
    </source>
</evidence>
<reference evidence="13 14" key="1">
    <citation type="submission" date="2016-11" db="EMBL/GenBank/DDBJ databases">
        <authorList>
            <person name="Jaros S."/>
            <person name="Januszkiewicz K."/>
            <person name="Wedrychowicz H."/>
        </authorList>
    </citation>
    <scope>NUCLEOTIDE SEQUENCE [LARGE SCALE GENOMIC DNA]</scope>
    <source>
        <strain evidence="13 14">DSM 26910</strain>
    </source>
</reference>
<dbReference type="EC" id="2.6.1.42" evidence="6"/>
<evidence type="ECO:0000256" key="9">
    <source>
        <dbReference type="ARBA" id="ARBA00048798"/>
    </source>
</evidence>
<dbReference type="InterPro" id="IPR050571">
    <property type="entry name" value="Class-IV_PLP-Dep_Aminotrnsfr"/>
</dbReference>
<evidence type="ECO:0000256" key="11">
    <source>
        <dbReference type="RuleBase" id="RU004106"/>
    </source>
</evidence>
<protein>
    <recommendedName>
        <fullName evidence="6">branched-chain-amino-acid transaminase</fullName>
        <ecNumber evidence="6">2.6.1.42</ecNumber>
    </recommendedName>
</protein>
<dbReference type="PANTHER" id="PTHR42743:SF11">
    <property type="entry name" value="AMINODEOXYCHORISMATE LYASE"/>
    <property type="match status" value="1"/>
</dbReference>
<evidence type="ECO:0000256" key="12">
    <source>
        <dbReference type="RuleBase" id="RU004516"/>
    </source>
</evidence>
<evidence type="ECO:0000256" key="8">
    <source>
        <dbReference type="ARBA" id="ARBA00048212"/>
    </source>
</evidence>
<comment type="pathway">
    <text evidence="2">Amino-acid biosynthesis; L-isoleucine biosynthesis; L-isoleucine from 2-oxobutanoate: step 4/4.</text>
</comment>
<dbReference type="CDD" id="cd00449">
    <property type="entry name" value="PLPDE_IV"/>
    <property type="match status" value="1"/>
</dbReference>
<dbReference type="Proteomes" id="UP000184164">
    <property type="component" value="Unassembled WGS sequence"/>
</dbReference>
<dbReference type="GO" id="GO:0004084">
    <property type="term" value="F:branched-chain-amino-acid transaminase activity"/>
    <property type="evidence" value="ECO:0007669"/>
    <property type="project" value="UniProtKB-EC"/>
</dbReference>
<dbReference type="OrthoDB" id="9805628at2"/>